<dbReference type="AlphaFoldDB" id="A0A2R4WZP2"/>
<evidence type="ECO:0000313" key="5">
    <source>
        <dbReference type="Proteomes" id="UP000244727"/>
    </source>
</evidence>
<evidence type="ECO:0000313" key="4">
    <source>
        <dbReference type="EMBL" id="AWB26997.1"/>
    </source>
</evidence>
<reference evidence="4 5" key="1">
    <citation type="submission" date="2018-04" db="EMBL/GenBank/DDBJ databases">
        <title>Halococcoides cellulosivorans gen. nov., sp. nov., an extremely halophilic cellulose-utilizing haloarchaeon from hypersaline lakes.</title>
        <authorList>
            <person name="Sorokin D.Y."/>
            <person name="Toshchakov S.V."/>
            <person name="Samarov N.I."/>
            <person name="Korzhenkov A."/>
            <person name="Kublanov I.V."/>
        </authorList>
    </citation>
    <scope>NUCLEOTIDE SEQUENCE [LARGE SCALE GENOMIC DNA]</scope>
    <source>
        <strain evidence="4 5">HArcel1</strain>
    </source>
</reference>
<dbReference type="InterPro" id="IPR057169">
    <property type="entry name" value="DUF7847"/>
</dbReference>
<keyword evidence="5" id="KW-1185">Reference proteome</keyword>
<dbReference type="EMBL" id="CP028858">
    <property type="protein sequence ID" value="AWB26997.1"/>
    <property type="molecule type" value="Genomic_DNA"/>
</dbReference>
<feature type="domain" description="DUF7847" evidence="3">
    <location>
        <begin position="6"/>
        <end position="306"/>
    </location>
</feature>
<name>A0A2R4WZP2_9EURY</name>
<evidence type="ECO:0000256" key="1">
    <source>
        <dbReference type="SAM" id="MobiDB-lite"/>
    </source>
</evidence>
<evidence type="ECO:0000259" key="3">
    <source>
        <dbReference type="Pfam" id="PF25231"/>
    </source>
</evidence>
<feature type="transmembrane region" description="Helical" evidence="2">
    <location>
        <begin position="279"/>
        <end position="304"/>
    </location>
</feature>
<gene>
    <name evidence="4" type="ORF">HARCEL1_04370</name>
</gene>
<keyword evidence="2" id="KW-0812">Transmembrane</keyword>
<accession>A0A2R4WZP2</accession>
<dbReference type="Pfam" id="PF25231">
    <property type="entry name" value="DUF7847"/>
    <property type="match status" value="1"/>
</dbReference>
<keyword evidence="2" id="KW-0472">Membrane</keyword>
<feature type="region of interest" description="Disordered" evidence="1">
    <location>
        <begin position="316"/>
        <end position="339"/>
    </location>
</feature>
<dbReference type="KEGG" id="harc:HARCEL1_04370"/>
<feature type="transmembrane region" description="Helical" evidence="2">
    <location>
        <begin position="228"/>
        <end position="249"/>
    </location>
</feature>
<feature type="transmembrane region" description="Helical" evidence="2">
    <location>
        <begin position="90"/>
        <end position="112"/>
    </location>
</feature>
<dbReference type="RefSeq" id="WP_108381366.1">
    <property type="nucleotide sequence ID" value="NZ_CP028858.1"/>
</dbReference>
<protein>
    <recommendedName>
        <fullName evidence="3">DUF7847 domain-containing protein</fullName>
    </recommendedName>
</protein>
<evidence type="ECO:0000256" key="2">
    <source>
        <dbReference type="SAM" id="Phobius"/>
    </source>
</evidence>
<dbReference type="Proteomes" id="UP000244727">
    <property type="component" value="Chromosome"/>
</dbReference>
<dbReference type="GeneID" id="36511715"/>
<feature type="transmembrane region" description="Helical" evidence="2">
    <location>
        <begin position="118"/>
        <end position="142"/>
    </location>
</feature>
<feature type="transmembrane region" description="Helical" evidence="2">
    <location>
        <begin position="154"/>
        <end position="185"/>
    </location>
</feature>
<proteinExistence type="predicted"/>
<sequence length="339" mass="34930">MRPIGAYRRGLGALWRNPMLAGVIVLSGLLTVVSGVVSIAAVAVLGRGLLRDLMATIFIVVPPMIVPAVVAGLLTMSWRALDGPVTLDDFRAGVTGSNWVLLMLSGIIAMLAELLAVVGLYFLMFVAIVPVAIVSAVGIPAVSVLQARDATGALLVVVALMVVVLAIVVAIAIVILLVGVLPVLIMQFVPGAVVFEDHSPPEHGEFDAGKRGVDLLEENLLATIGFDLVTLALGVAITASGIAALVVTFDVEIAVSTAMLTDLSRSTVAPIASIGVREIGAGVVVSALISSLFGVIFIPAYAAFYEVIAAEPADPEAAVPADPDQTDPDDQYGFGTGEF</sequence>
<keyword evidence="2" id="KW-1133">Transmembrane helix</keyword>
<organism evidence="4 5">
    <name type="scientific">Halococcoides cellulosivorans</name>
    <dbReference type="NCBI Taxonomy" id="1679096"/>
    <lineage>
        <taxon>Archaea</taxon>
        <taxon>Methanobacteriati</taxon>
        <taxon>Methanobacteriota</taxon>
        <taxon>Stenosarchaea group</taxon>
        <taxon>Halobacteria</taxon>
        <taxon>Halobacteriales</taxon>
        <taxon>Haloarculaceae</taxon>
        <taxon>Halococcoides</taxon>
    </lineage>
</organism>
<feature type="transmembrane region" description="Helical" evidence="2">
    <location>
        <begin position="20"/>
        <end position="45"/>
    </location>
</feature>
<feature type="transmembrane region" description="Helical" evidence="2">
    <location>
        <begin position="57"/>
        <end position="78"/>
    </location>
</feature>